<dbReference type="OrthoDB" id="9836210at2759"/>
<gene>
    <name evidence="6" type="ORF">PHYEVI_LOCUS8391</name>
</gene>
<comment type="subcellular location">
    <subcellularLocation>
        <location evidence="1">Membrane</location>
        <topology evidence="1">Multi-pass membrane protein</topology>
    </subcellularLocation>
</comment>
<dbReference type="InterPro" id="IPR018499">
    <property type="entry name" value="Tetraspanin/Peripherin"/>
</dbReference>
<feature type="transmembrane region" description="Helical" evidence="5">
    <location>
        <begin position="259"/>
        <end position="282"/>
    </location>
</feature>
<dbReference type="Pfam" id="PF00335">
    <property type="entry name" value="Tetraspanin"/>
    <property type="match status" value="1"/>
</dbReference>
<dbReference type="AlphaFoldDB" id="A0A9N9XU37"/>
<keyword evidence="3 5" id="KW-1133">Transmembrane helix</keyword>
<sequence>MAVGMFILSQRKRKGLAALFAFLCAVQIILGCGMTGSSLYVIIAVAPVLHAEKSEVNFVFAVTGLYGTHVIFHWIVGINIGQRCLKQASRKSTGNLFVLWTTMGTNTIIQLLVLSHFARKMNKYIARSLKQSLANGMNQYLQDITWKEMIDKLQYANECCGSASYEDWHETKWLTKYHVDLKSDIIKQLKPSEVEAPKLPVTPWSCCKVDFPLQCLHDPIQQREFSHIWTDEPNIITDSINTKGCLDSMRRPIEAVIRAFVASSSVMCLVHILIFVVSRILYTSARNSAIMGEPRGLAPGWVFGRGDFGYSGGKSIIEIMETHGGFSTNAESSDDDNRGYKNEDDENALLLERPIENASGINLIGKQESLFEGSSNSLKKAESRNKANSRIRIAEQSDRIKSKERLGVENKENTNKSIDELKLRSIAEELKRLQQ</sequence>
<name>A0A9N9XU37_PHYSR</name>
<evidence type="ECO:0000256" key="2">
    <source>
        <dbReference type="ARBA" id="ARBA00022692"/>
    </source>
</evidence>
<keyword evidence="7" id="KW-1185">Reference proteome</keyword>
<evidence type="ECO:0000256" key="1">
    <source>
        <dbReference type="ARBA" id="ARBA00004141"/>
    </source>
</evidence>
<evidence type="ECO:0000313" key="6">
    <source>
        <dbReference type="EMBL" id="CAG9862068.1"/>
    </source>
</evidence>
<dbReference type="EMBL" id="OU900098">
    <property type="protein sequence ID" value="CAG9862068.1"/>
    <property type="molecule type" value="Genomic_DNA"/>
</dbReference>
<evidence type="ECO:0000256" key="4">
    <source>
        <dbReference type="ARBA" id="ARBA00023136"/>
    </source>
</evidence>
<evidence type="ECO:0000256" key="3">
    <source>
        <dbReference type="ARBA" id="ARBA00022989"/>
    </source>
</evidence>
<dbReference type="Proteomes" id="UP001153712">
    <property type="component" value="Chromosome 5"/>
</dbReference>
<dbReference type="SUPFAM" id="SSF48652">
    <property type="entry name" value="Tetraspanin"/>
    <property type="match status" value="1"/>
</dbReference>
<evidence type="ECO:0000256" key="5">
    <source>
        <dbReference type="SAM" id="Phobius"/>
    </source>
</evidence>
<organism evidence="6 7">
    <name type="scientific">Phyllotreta striolata</name>
    <name type="common">Striped flea beetle</name>
    <name type="synonym">Crioceris striolata</name>
    <dbReference type="NCBI Taxonomy" id="444603"/>
    <lineage>
        <taxon>Eukaryota</taxon>
        <taxon>Metazoa</taxon>
        <taxon>Ecdysozoa</taxon>
        <taxon>Arthropoda</taxon>
        <taxon>Hexapoda</taxon>
        <taxon>Insecta</taxon>
        <taxon>Pterygota</taxon>
        <taxon>Neoptera</taxon>
        <taxon>Endopterygota</taxon>
        <taxon>Coleoptera</taxon>
        <taxon>Polyphaga</taxon>
        <taxon>Cucujiformia</taxon>
        <taxon>Chrysomeloidea</taxon>
        <taxon>Chrysomelidae</taxon>
        <taxon>Galerucinae</taxon>
        <taxon>Alticini</taxon>
        <taxon>Phyllotreta</taxon>
    </lineage>
</organism>
<dbReference type="Gene3D" id="1.10.1450.10">
    <property type="entry name" value="Tetraspanin"/>
    <property type="match status" value="1"/>
</dbReference>
<feature type="transmembrane region" description="Helical" evidence="5">
    <location>
        <begin position="20"/>
        <end position="46"/>
    </location>
</feature>
<keyword evidence="4 5" id="KW-0472">Membrane</keyword>
<proteinExistence type="predicted"/>
<evidence type="ECO:0000313" key="7">
    <source>
        <dbReference type="Proteomes" id="UP001153712"/>
    </source>
</evidence>
<dbReference type="GO" id="GO:0016020">
    <property type="term" value="C:membrane"/>
    <property type="evidence" value="ECO:0007669"/>
    <property type="project" value="UniProtKB-SubCell"/>
</dbReference>
<feature type="transmembrane region" description="Helical" evidence="5">
    <location>
        <begin position="96"/>
        <end position="118"/>
    </location>
</feature>
<reference evidence="6" key="1">
    <citation type="submission" date="2022-01" db="EMBL/GenBank/DDBJ databases">
        <authorList>
            <person name="King R."/>
        </authorList>
    </citation>
    <scope>NUCLEOTIDE SEQUENCE</scope>
</reference>
<protein>
    <submittedName>
        <fullName evidence="6">Uncharacterized protein</fullName>
    </submittedName>
</protein>
<keyword evidence="2 5" id="KW-0812">Transmembrane</keyword>
<dbReference type="InterPro" id="IPR008952">
    <property type="entry name" value="Tetraspanin_EC2_sf"/>
</dbReference>
<feature type="transmembrane region" description="Helical" evidence="5">
    <location>
        <begin position="58"/>
        <end position="76"/>
    </location>
</feature>
<accession>A0A9N9XU37</accession>